<reference evidence="3" key="1">
    <citation type="submission" date="2013-03" db="EMBL/GenBank/DDBJ databases">
        <authorList>
            <person name="Jeffery W."/>
            <person name="Warren W."/>
            <person name="Wilson R.K."/>
        </authorList>
    </citation>
    <scope>NUCLEOTIDE SEQUENCE</scope>
    <source>
        <strain evidence="3">female</strain>
    </source>
</reference>
<dbReference type="SUPFAM" id="SSF52047">
    <property type="entry name" value="RNI-like"/>
    <property type="match status" value="1"/>
</dbReference>
<reference evidence="2" key="3">
    <citation type="submission" date="2025-08" db="UniProtKB">
        <authorList>
            <consortium name="Ensembl"/>
        </authorList>
    </citation>
    <scope>IDENTIFICATION</scope>
</reference>
<protein>
    <submittedName>
        <fullName evidence="2">Uncharacterized protein</fullName>
    </submittedName>
</protein>
<evidence type="ECO:0000313" key="3">
    <source>
        <dbReference type="Proteomes" id="UP000018467"/>
    </source>
</evidence>
<dbReference type="Gene3D" id="3.80.10.10">
    <property type="entry name" value="Ribonuclease Inhibitor"/>
    <property type="match status" value="1"/>
</dbReference>
<keyword evidence="1" id="KW-0732">Signal</keyword>
<dbReference type="InParanoid" id="A0A3B1IRQ2"/>
<dbReference type="Proteomes" id="UP000018467">
    <property type="component" value="Unassembled WGS sequence"/>
</dbReference>
<evidence type="ECO:0000256" key="1">
    <source>
        <dbReference type="SAM" id="SignalP"/>
    </source>
</evidence>
<keyword evidence="3" id="KW-1185">Reference proteome</keyword>
<dbReference type="InterPro" id="IPR032675">
    <property type="entry name" value="LRR_dom_sf"/>
</dbReference>
<dbReference type="AlphaFoldDB" id="A0A3B1IRQ2"/>
<feature type="chain" id="PRO_5017208348" evidence="1">
    <location>
        <begin position="27"/>
        <end position="107"/>
    </location>
</feature>
<evidence type="ECO:0000313" key="2">
    <source>
        <dbReference type="Ensembl" id="ENSAMXP00000032406.1"/>
    </source>
</evidence>
<sequence>MRRPSRFWALLCHITICAWTPPRSRQLRTGPDQLRCAWSSASWASLISFDDSNCSVSEDGCVDFSSALKSNPSSHLKELDLSANKLEDEGIPTADLKNLSQYFQCFE</sequence>
<accession>A0A3B1IRQ2</accession>
<feature type="signal peptide" evidence="1">
    <location>
        <begin position="1"/>
        <end position="26"/>
    </location>
</feature>
<dbReference type="Ensembl" id="ENSAMXT00000037796.1">
    <property type="protein sequence ID" value="ENSAMXP00000032406.1"/>
    <property type="gene ID" value="ENSAMXG00000041435.1"/>
</dbReference>
<name>A0A3B1IRQ2_ASTMX</name>
<proteinExistence type="predicted"/>
<organism evidence="2 3">
    <name type="scientific">Astyanax mexicanus</name>
    <name type="common">Blind cave fish</name>
    <name type="synonym">Astyanax fasciatus mexicanus</name>
    <dbReference type="NCBI Taxonomy" id="7994"/>
    <lineage>
        <taxon>Eukaryota</taxon>
        <taxon>Metazoa</taxon>
        <taxon>Chordata</taxon>
        <taxon>Craniata</taxon>
        <taxon>Vertebrata</taxon>
        <taxon>Euteleostomi</taxon>
        <taxon>Actinopterygii</taxon>
        <taxon>Neopterygii</taxon>
        <taxon>Teleostei</taxon>
        <taxon>Ostariophysi</taxon>
        <taxon>Characiformes</taxon>
        <taxon>Characoidei</taxon>
        <taxon>Acestrorhamphidae</taxon>
        <taxon>Acestrorhamphinae</taxon>
        <taxon>Astyanax</taxon>
    </lineage>
</organism>
<reference evidence="3" key="2">
    <citation type="journal article" date="2014" name="Nat. Commun.">
        <title>The cavefish genome reveals candidate genes for eye loss.</title>
        <authorList>
            <person name="McGaugh S.E."/>
            <person name="Gross J.B."/>
            <person name="Aken B."/>
            <person name="Blin M."/>
            <person name="Borowsky R."/>
            <person name="Chalopin D."/>
            <person name="Hinaux H."/>
            <person name="Jeffery W.R."/>
            <person name="Keene A."/>
            <person name="Ma L."/>
            <person name="Minx P."/>
            <person name="Murphy D."/>
            <person name="O'Quin K.E."/>
            <person name="Retaux S."/>
            <person name="Rohner N."/>
            <person name="Searle S.M."/>
            <person name="Stahl B.A."/>
            <person name="Tabin C."/>
            <person name="Volff J.N."/>
            <person name="Yoshizawa M."/>
            <person name="Warren W.C."/>
        </authorList>
    </citation>
    <scope>NUCLEOTIDE SEQUENCE [LARGE SCALE GENOMIC DNA]</scope>
    <source>
        <strain evidence="3">female</strain>
    </source>
</reference>
<reference evidence="2" key="4">
    <citation type="submission" date="2025-09" db="UniProtKB">
        <authorList>
            <consortium name="Ensembl"/>
        </authorList>
    </citation>
    <scope>IDENTIFICATION</scope>
</reference>